<sequence>MVLVLNDCESRVSRRRTLRVGIADTDDYYTPPSVVACSRVTNARIVR</sequence>
<protein>
    <submittedName>
        <fullName evidence="1">Uncharacterized protein</fullName>
    </submittedName>
</protein>
<comment type="caution">
    <text evidence="1">The sequence shown here is derived from an EMBL/GenBank/DDBJ whole genome shotgun (WGS) entry which is preliminary data.</text>
</comment>
<dbReference type="EMBL" id="LAZR01001225">
    <property type="protein sequence ID" value="KKN48341.1"/>
    <property type="molecule type" value="Genomic_DNA"/>
</dbReference>
<proteinExistence type="predicted"/>
<evidence type="ECO:0000313" key="1">
    <source>
        <dbReference type="EMBL" id="KKN48341.1"/>
    </source>
</evidence>
<reference evidence="1" key="1">
    <citation type="journal article" date="2015" name="Nature">
        <title>Complex archaea that bridge the gap between prokaryotes and eukaryotes.</title>
        <authorList>
            <person name="Spang A."/>
            <person name="Saw J.H."/>
            <person name="Jorgensen S.L."/>
            <person name="Zaremba-Niedzwiedzka K."/>
            <person name="Martijn J."/>
            <person name="Lind A.E."/>
            <person name="van Eijk R."/>
            <person name="Schleper C."/>
            <person name="Guy L."/>
            <person name="Ettema T.J."/>
        </authorList>
    </citation>
    <scope>NUCLEOTIDE SEQUENCE</scope>
</reference>
<organism evidence="1">
    <name type="scientific">marine sediment metagenome</name>
    <dbReference type="NCBI Taxonomy" id="412755"/>
    <lineage>
        <taxon>unclassified sequences</taxon>
        <taxon>metagenomes</taxon>
        <taxon>ecological metagenomes</taxon>
    </lineage>
</organism>
<dbReference type="AlphaFoldDB" id="A0A0F9THA0"/>
<gene>
    <name evidence="1" type="ORF">LCGC14_0653760</name>
</gene>
<name>A0A0F9THA0_9ZZZZ</name>
<accession>A0A0F9THA0</accession>